<dbReference type="InterPro" id="IPR003749">
    <property type="entry name" value="ThiS/MoaD-like"/>
</dbReference>
<dbReference type="Gene3D" id="3.10.20.30">
    <property type="match status" value="1"/>
</dbReference>
<sequence length="66" mass="6768">MIEVEFNGSSVSSLATSVADFVEERSLPRVGVAVAINGSVIPRSEWAVTALLHADVIEIVTAAAGG</sequence>
<gene>
    <name evidence="1" type="ORF">UFOPK3381_00092</name>
</gene>
<reference evidence="1" key="1">
    <citation type="submission" date="2020-05" db="EMBL/GenBank/DDBJ databases">
        <authorList>
            <person name="Chiriac C."/>
            <person name="Salcher M."/>
            <person name="Ghai R."/>
            <person name="Kavagutti S V."/>
        </authorList>
    </citation>
    <scope>NUCLEOTIDE SEQUENCE</scope>
</reference>
<dbReference type="InterPro" id="IPR010035">
    <property type="entry name" value="Thi_S"/>
</dbReference>
<dbReference type="AlphaFoldDB" id="A0A6J7CIT9"/>
<dbReference type="EMBL" id="CAFBLN010000001">
    <property type="protein sequence ID" value="CAB4857916.1"/>
    <property type="molecule type" value="Genomic_DNA"/>
</dbReference>
<name>A0A6J7CIT9_9ZZZZ</name>
<accession>A0A6J7CIT9</accession>
<organism evidence="1">
    <name type="scientific">freshwater metagenome</name>
    <dbReference type="NCBI Taxonomy" id="449393"/>
    <lineage>
        <taxon>unclassified sequences</taxon>
        <taxon>metagenomes</taxon>
        <taxon>ecological metagenomes</taxon>
    </lineage>
</organism>
<protein>
    <submittedName>
        <fullName evidence="1">Unannotated protein</fullName>
    </submittedName>
</protein>
<dbReference type="Pfam" id="PF02597">
    <property type="entry name" value="ThiS"/>
    <property type="match status" value="1"/>
</dbReference>
<proteinExistence type="predicted"/>
<dbReference type="SUPFAM" id="SSF54285">
    <property type="entry name" value="MoaD/ThiS"/>
    <property type="match status" value="1"/>
</dbReference>
<dbReference type="PANTHER" id="PTHR34472:SF1">
    <property type="entry name" value="SULFUR CARRIER PROTEIN THIS"/>
    <property type="match status" value="1"/>
</dbReference>
<dbReference type="InterPro" id="IPR016155">
    <property type="entry name" value="Mopterin_synth/thiamin_S_b"/>
</dbReference>
<dbReference type="CDD" id="cd00565">
    <property type="entry name" value="Ubl_ThiS"/>
    <property type="match status" value="1"/>
</dbReference>
<dbReference type="PANTHER" id="PTHR34472">
    <property type="entry name" value="SULFUR CARRIER PROTEIN THIS"/>
    <property type="match status" value="1"/>
</dbReference>
<dbReference type="NCBIfam" id="TIGR01683">
    <property type="entry name" value="thiS"/>
    <property type="match status" value="1"/>
</dbReference>
<evidence type="ECO:0000313" key="1">
    <source>
        <dbReference type="EMBL" id="CAB4857916.1"/>
    </source>
</evidence>
<dbReference type="InterPro" id="IPR012675">
    <property type="entry name" value="Beta-grasp_dom_sf"/>
</dbReference>